<dbReference type="GO" id="GO:0005634">
    <property type="term" value="C:nucleus"/>
    <property type="evidence" value="ECO:0007669"/>
    <property type="project" value="UniProtKB-SubCell"/>
</dbReference>
<evidence type="ECO:0000256" key="2">
    <source>
        <dbReference type="ARBA" id="ARBA00023163"/>
    </source>
</evidence>
<proteinExistence type="predicted"/>
<keyword evidence="2" id="KW-0804">Transcription</keyword>
<reference evidence="4" key="1">
    <citation type="journal article" date="2013" name="BMC Genomics">
        <title>Unscrambling butterfly oogenesis.</title>
        <authorList>
            <person name="Carter J.M."/>
            <person name="Baker S.C."/>
            <person name="Pink R."/>
            <person name="Carter D.R."/>
            <person name="Collins A."/>
            <person name="Tomlin J."/>
            <person name="Gibbs M."/>
            <person name="Breuker C.J."/>
        </authorList>
    </citation>
    <scope>NUCLEOTIDE SEQUENCE</scope>
    <source>
        <tissue evidence="4">Ovary</tissue>
    </source>
</reference>
<dbReference type="EMBL" id="GAIX01012654">
    <property type="protein sequence ID" value="JAA79906.1"/>
    <property type="molecule type" value="Transcribed_RNA"/>
</dbReference>
<accession>S4NMI0</accession>
<protein>
    <submittedName>
        <fullName evidence="4">General transcription factor 3C polypeptide 2</fullName>
    </submittedName>
</protein>
<organism evidence="4">
    <name type="scientific">Pararge aegeria</name>
    <name type="common">speckled wood butterfly</name>
    <dbReference type="NCBI Taxonomy" id="116150"/>
    <lineage>
        <taxon>Eukaryota</taxon>
        <taxon>Metazoa</taxon>
        <taxon>Ecdysozoa</taxon>
        <taxon>Arthropoda</taxon>
        <taxon>Hexapoda</taxon>
        <taxon>Insecta</taxon>
        <taxon>Pterygota</taxon>
        <taxon>Neoptera</taxon>
        <taxon>Endopterygota</taxon>
        <taxon>Lepidoptera</taxon>
        <taxon>Glossata</taxon>
        <taxon>Ditrysia</taxon>
        <taxon>Papilionoidea</taxon>
        <taxon>Nymphalidae</taxon>
        <taxon>Satyrinae</taxon>
        <taxon>Satyrini</taxon>
        <taxon>Parargina</taxon>
        <taxon>Pararge</taxon>
    </lineage>
</organism>
<dbReference type="InterPro" id="IPR052416">
    <property type="entry name" value="GTF3C_component"/>
</dbReference>
<reference evidence="4" key="2">
    <citation type="submission" date="2013-05" db="EMBL/GenBank/DDBJ databases">
        <authorList>
            <person name="Carter J.-M."/>
            <person name="Baker S.C."/>
            <person name="Pink R."/>
            <person name="Carter D.R.F."/>
            <person name="Collins A."/>
            <person name="Tomlin J."/>
            <person name="Gibbs M."/>
            <person name="Breuker C.J."/>
        </authorList>
    </citation>
    <scope>NUCLEOTIDE SEQUENCE</scope>
    <source>
        <tissue evidence="4">Ovary</tissue>
    </source>
</reference>
<dbReference type="AlphaFoldDB" id="S4NMI0"/>
<name>S4NMI0_9NEOP</name>
<evidence type="ECO:0000256" key="3">
    <source>
        <dbReference type="ARBA" id="ARBA00023242"/>
    </source>
</evidence>
<dbReference type="GO" id="GO:0000127">
    <property type="term" value="C:transcription factor TFIIIC complex"/>
    <property type="evidence" value="ECO:0007669"/>
    <property type="project" value="TreeGrafter"/>
</dbReference>
<feature type="non-terminal residue" evidence="4">
    <location>
        <position position="87"/>
    </location>
</feature>
<dbReference type="PANTHER" id="PTHR15052:SF2">
    <property type="entry name" value="GENERAL TRANSCRIPTION FACTOR 3C POLYPEPTIDE 2"/>
    <property type="match status" value="1"/>
</dbReference>
<evidence type="ECO:0000256" key="1">
    <source>
        <dbReference type="ARBA" id="ARBA00004123"/>
    </source>
</evidence>
<dbReference type="GO" id="GO:0006383">
    <property type="term" value="P:transcription by RNA polymerase III"/>
    <property type="evidence" value="ECO:0007669"/>
    <property type="project" value="TreeGrafter"/>
</dbReference>
<keyword evidence="3" id="KW-0539">Nucleus</keyword>
<dbReference type="PANTHER" id="PTHR15052">
    <property type="entry name" value="RNA POLYMERASE III TRANSCRIPTION INITIATION FACTOR COMPLEX SUBUNIT"/>
    <property type="match status" value="1"/>
</dbReference>
<evidence type="ECO:0000313" key="4">
    <source>
        <dbReference type="EMBL" id="JAA79906.1"/>
    </source>
</evidence>
<comment type="subcellular location">
    <subcellularLocation>
        <location evidence="1">Nucleus</location>
    </subcellularLocation>
</comment>
<sequence length="87" mass="9755">DDISDDYGHFMAVVCHNDVDLPRLDYEKTYEYSGLVQIWDFGDLSSMKPKFALGIAHNYGTIWAIDWCPSGARDVLSSSASEDESES</sequence>
<feature type="non-terminal residue" evidence="4">
    <location>
        <position position="1"/>
    </location>
</feature>